<dbReference type="InterPro" id="IPR042350">
    <property type="entry name" value="ATRAID"/>
</dbReference>
<evidence type="ECO:0000259" key="4">
    <source>
        <dbReference type="PROSITE" id="PS01186"/>
    </source>
</evidence>
<dbReference type="PROSITE" id="PS00022">
    <property type="entry name" value="EGF_1"/>
    <property type="match status" value="1"/>
</dbReference>
<dbReference type="PROSITE" id="PS01186">
    <property type="entry name" value="EGF_2"/>
    <property type="match status" value="1"/>
</dbReference>
<dbReference type="PANTHER" id="PTHR15926:SF1">
    <property type="entry name" value="ALL-TRANS RETINOIC ACID-INDUCED DIFFERENTIATION FACTOR"/>
    <property type="match status" value="1"/>
</dbReference>
<evidence type="ECO:0000256" key="2">
    <source>
        <dbReference type="SAM" id="Phobius"/>
    </source>
</evidence>
<feature type="region of interest" description="Disordered" evidence="1">
    <location>
        <begin position="1"/>
        <end position="71"/>
    </location>
</feature>
<protein>
    <submittedName>
        <fullName evidence="5">All-trans retinoic acid induced differentiation factor</fullName>
    </submittedName>
</protein>
<feature type="domain" description="EGF-like" evidence="3 4">
    <location>
        <begin position="118"/>
        <end position="129"/>
    </location>
</feature>
<reference evidence="5" key="2">
    <citation type="submission" date="2020-03" db="EMBL/GenBank/DDBJ databases">
        <authorList>
            <consortium name="Environmental Genome Science Research Promotion Project"/>
            <person name="Nakajima N."/>
            <person name="Onuma M."/>
            <person name="Endoh D."/>
        </authorList>
    </citation>
    <scope>NUCLEOTIDE SEQUENCE</scope>
</reference>
<dbReference type="InterPro" id="IPR000742">
    <property type="entry name" value="EGF"/>
</dbReference>
<evidence type="ECO:0000259" key="3">
    <source>
        <dbReference type="PROSITE" id="PS00022"/>
    </source>
</evidence>
<evidence type="ECO:0000313" key="5">
    <source>
        <dbReference type="EMBL" id="LAC37183.1"/>
    </source>
</evidence>
<keyword evidence="2" id="KW-0812">Transmembrane</keyword>
<feature type="transmembrane region" description="Helical" evidence="2">
    <location>
        <begin position="135"/>
        <end position="156"/>
    </location>
</feature>
<reference evidence="5" key="1">
    <citation type="submission" date="2020-03" db="EMBL/GenBank/DDBJ databases">
        <title>Okinawa Rail whole genome shotgun sequence.</title>
        <authorList>
            <person name="Nakajima N."/>
            <person name="Onuma M."/>
            <person name="Endoh D."/>
        </authorList>
    </citation>
    <scope>NUCLEOTIDE SEQUENCE</scope>
</reference>
<sequence length="191" mass="20018">MHPVCLQGPDGERPDVSPGRFLAGLHPPAAPRSDTATGVPGGEQRLGGGHEEREQTALPGPEEPLQQLRGPRYGGGAAFPVLCDRGLTRPRDCPLSPAAWPCPENAACVPDGPGLVQCLCQGPFHGYKCLREGTFPVLLFCGILGAVTVSLSLLLWGTQRRKVKSPWDGRGVPYPGGLRVPGSGSRGGSWG</sequence>
<dbReference type="AlphaFoldDB" id="A0A6G1RFG9"/>
<proteinExistence type="predicted"/>
<evidence type="ECO:0000256" key="1">
    <source>
        <dbReference type="SAM" id="MobiDB-lite"/>
    </source>
</evidence>
<dbReference type="GO" id="GO:0045669">
    <property type="term" value="P:positive regulation of osteoblast differentiation"/>
    <property type="evidence" value="ECO:0007669"/>
    <property type="project" value="TreeGrafter"/>
</dbReference>
<name>A0A6G1RFG9_9GRUI</name>
<dbReference type="PANTHER" id="PTHR15926">
    <property type="entry name" value="ALL-TRANS RETINOIC ACID-INDUCED DIFFERENTIATION FACTOR"/>
    <property type="match status" value="1"/>
</dbReference>
<accession>A0A6G1RFG9</accession>
<keyword evidence="2" id="KW-0472">Membrane</keyword>
<dbReference type="EMBL" id="ICPP01004539">
    <property type="protein sequence ID" value="LAC37183.1"/>
    <property type="molecule type" value="Transcribed_RNA"/>
</dbReference>
<organism evidence="5">
    <name type="scientific">Hypotaenidia okinawae</name>
    <dbReference type="NCBI Taxonomy" id="2861861"/>
    <lineage>
        <taxon>Eukaryota</taxon>
        <taxon>Metazoa</taxon>
        <taxon>Chordata</taxon>
        <taxon>Craniata</taxon>
        <taxon>Vertebrata</taxon>
        <taxon>Euteleostomi</taxon>
        <taxon>Archelosauria</taxon>
        <taxon>Archosauria</taxon>
        <taxon>Dinosauria</taxon>
        <taxon>Saurischia</taxon>
        <taxon>Theropoda</taxon>
        <taxon>Coelurosauria</taxon>
        <taxon>Aves</taxon>
        <taxon>Neognathae</taxon>
        <taxon>Neoaves</taxon>
        <taxon>Gruiformes</taxon>
        <taxon>Rallidae</taxon>
        <taxon>Hypotaenidia</taxon>
    </lineage>
</organism>
<keyword evidence="2" id="KW-1133">Transmembrane helix</keyword>